<sequence>MATKSSIETPSELRPSSGGDRNQKMENLGLVIDINKQTGVLRRPDHAMEILQNLNDLRQSSEFTDIVICVEQDMYPCHRAVLAASCLYFKAMFKNDLRERHQDHVTLTSMKSNIVKLLIDYSYTSTLTVTVDNAQDLLSAAQFLQYEPVVQACCEFLKTQIHPSNCLGIQFFADTHNCLDLVEEARTCALINLVDVVKQEEFFDLSVEQLISYVSNDELNVKSEEMVYVAVMQWVRHDVDNRWSKLPVILEHVRLPLISPGFLMNHIENDPLVEHDKDCRNLVERAKTIQKQVWQGHDVRDPSLRPRPSMMTEVMVVVGGIDSVRHWQRDITFYNPIEKKWDSLPDIPFSQTDYSVTSLDDNIYVTGGYLNDDAVADVWCFEPTSNFWMCVTPMQNARFNHGSTSTNACIYVVGGENDEGDLQDIEGYHPFDDKWDSLGSIYPTESNLAVTGIKRNLFIVGWLTYEKTCAIQCYNLDTQDCWVTNTVELNRHLFPIASLNGHVYILGGNRIKDTQIYDPEGDRTWQVADMLSKRNHPSAAVIDRKIYVSGGELRHYSDRVEMYDSSLDSWTVVAAMPKPLCFHGFVGIRKYIGPPYI</sequence>
<evidence type="ECO:0000313" key="5">
    <source>
        <dbReference type="Proteomes" id="UP000694865"/>
    </source>
</evidence>
<dbReference type="InterPro" id="IPR015915">
    <property type="entry name" value="Kelch-typ_b-propeller"/>
</dbReference>
<name>A0ABM0GVY8_SACKO</name>
<evidence type="ECO:0000256" key="3">
    <source>
        <dbReference type="SAM" id="MobiDB-lite"/>
    </source>
</evidence>
<dbReference type="PROSITE" id="PS50097">
    <property type="entry name" value="BTB"/>
    <property type="match status" value="1"/>
</dbReference>
<dbReference type="RefSeq" id="XP_002738522.1">
    <property type="nucleotide sequence ID" value="XM_002738476.2"/>
</dbReference>
<dbReference type="InterPro" id="IPR017096">
    <property type="entry name" value="BTB-kelch_protein"/>
</dbReference>
<organism evidence="5 6">
    <name type="scientific">Saccoglossus kowalevskii</name>
    <name type="common">Acorn worm</name>
    <dbReference type="NCBI Taxonomy" id="10224"/>
    <lineage>
        <taxon>Eukaryota</taxon>
        <taxon>Metazoa</taxon>
        <taxon>Hemichordata</taxon>
        <taxon>Enteropneusta</taxon>
        <taxon>Harrimaniidae</taxon>
        <taxon>Saccoglossus</taxon>
    </lineage>
</organism>
<dbReference type="InterPro" id="IPR006652">
    <property type="entry name" value="Kelch_1"/>
</dbReference>
<dbReference type="PIRSF" id="PIRSF037037">
    <property type="entry name" value="Kelch-like_protein_gigaxonin"/>
    <property type="match status" value="1"/>
</dbReference>
<dbReference type="InterPro" id="IPR000210">
    <property type="entry name" value="BTB/POZ_dom"/>
</dbReference>
<dbReference type="SUPFAM" id="SSF54695">
    <property type="entry name" value="POZ domain"/>
    <property type="match status" value="1"/>
</dbReference>
<dbReference type="Pfam" id="PF07707">
    <property type="entry name" value="BACK"/>
    <property type="match status" value="1"/>
</dbReference>
<dbReference type="Pfam" id="PF00651">
    <property type="entry name" value="BTB"/>
    <property type="match status" value="1"/>
</dbReference>
<dbReference type="InterPro" id="IPR011705">
    <property type="entry name" value="BACK"/>
</dbReference>
<dbReference type="Pfam" id="PF24681">
    <property type="entry name" value="Kelch_KLHDC2_KLHL20_DRC7"/>
    <property type="match status" value="1"/>
</dbReference>
<dbReference type="SMART" id="SM00612">
    <property type="entry name" value="Kelch"/>
    <property type="match status" value="5"/>
</dbReference>
<feature type="region of interest" description="Disordered" evidence="3">
    <location>
        <begin position="1"/>
        <end position="22"/>
    </location>
</feature>
<dbReference type="InterPro" id="IPR011333">
    <property type="entry name" value="SKP1/BTB/POZ_sf"/>
</dbReference>
<dbReference type="Gene3D" id="2.120.10.80">
    <property type="entry name" value="Kelch-type beta propeller"/>
    <property type="match status" value="1"/>
</dbReference>
<dbReference type="GeneID" id="100371324"/>
<keyword evidence="2" id="KW-0677">Repeat</keyword>
<gene>
    <name evidence="6" type="primary">LOC100371324</name>
</gene>
<evidence type="ECO:0000259" key="4">
    <source>
        <dbReference type="PROSITE" id="PS50097"/>
    </source>
</evidence>
<dbReference type="SMART" id="SM00875">
    <property type="entry name" value="BACK"/>
    <property type="match status" value="1"/>
</dbReference>
<dbReference type="Gene3D" id="3.30.710.10">
    <property type="entry name" value="Potassium Channel Kv1.1, Chain A"/>
    <property type="match status" value="1"/>
</dbReference>
<protein>
    <submittedName>
        <fullName evidence="6">Kelch-like protein 24-like</fullName>
    </submittedName>
</protein>
<reference evidence="6" key="1">
    <citation type="submission" date="2025-08" db="UniProtKB">
        <authorList>
            <consortium name="RefSeq"/>
        </authorList>
    </citation>
    <scope>IDENTIFICATION</scope>
    <source>
        <tissue evidence="6">Testes</tissue>
    </source>
</reference>
<dbReference type="SUPFAM" id="SSF117281">
    <property type="entry name" value="Kelch motif"/>
    <property type="match status" value="1"/>
</dbReference>
<keyword evidence="5" id="KW-1185">Reference proteome</keyword>
<evidence type="ECO:0000256" key="1">
    <source>
        <dbReference type="ARBA" id="ARBA00022441"/>
    </source>
</evidence>
<evidence type="ECO:0000313" key="6">
    <source>
        <dbReference type="RefSeq" id="XP_002738522.1"/>
    </source>
</evidence>
<dbReference type="Gene3D" id="1.25.40.420">
    <property type="match status" value="1"/>
</dbReference>
<feature type="domain" description="BTB" evidence="4">
    <location>
        <begin position="64"/>
        <end position="131"/>
    </location>
</feature>
<dbReference type="SMART" id="SM00225">
    <property type="entry name" value="BTB"/>
    <property type="match status" value="1"/>
</dbReference>
<dbReference type="Pfam" id="PF01344">
    <property type="entry name" value="Kelch_1"/>
    <property type="match status" value="1"/>
</dbReference>
<dbReference type="Proteomes" id="UP000694865">
    <property type="component" value="Unplaced"/>
</dbReference>
<evidence type="ECO:0000256" key="2">
    <source>
        <dbReference type="ARBA" id="ARBA00022737"/>
    </source>
</evidence>
<proteinExistence type="predicted"/>
<accession>A0ABM0GVY8</accession>
<keyword evidence="1" id="KW-0880">Kelch repeat</keyword>
<dbReference type="PANTHER" id="PTHR24412:SF272">
    <property type="entry name" value="KELCH-LIKE PROTEIN DIABLO"/>
    <property type="match status" value="1"/>
</dbReference>
<dbReference type="PANTHER" id="PTHR24412">
    <property type="entry name" value="KELCH PROTEIN"/>
    <property type="match status" value="1"/>
</dbReference>